<evidence type="ECO:0000313" key="2">
    <source>
        <dbReference type="EMBL" id="KND89148.1"/>
    </source>
</evidence>
<evidence type="ECO:0000256" key="1">
    <source>
        <dbReference type="SAM" id="MobiDB-lite"/>
    </source>
</evidence>
<dbReference type="AlphaFoldDB" id="A0A0L0N4V1"/>
<gene>
    <name evidence="2" type="ORF">TOPH_06211</name>
</gene>
<feature type="compositionally biased region" description="Basic and acidic residues" evidence="1">
    <location>
        <begin position="459"/>
        <end position="474"/>
    </location>
</feature>
<proteinExistence type="predicted"/>
<dbReference type="STRING" id="1163406.A0A0L0N4V1"/>
<feature type="region of interest" description="Disordered" evidence="1">
    <location>
        <begin position="456"/>
        <end position="481"/>
    </location>
</feature>
<dbReference type="EMBL" id="LFRF01000020">
    <property type="protein sequence ID" value="KND89148.1"/>
    <property type="molecule type" value="Genomic_DNA"/>
</dbReference>
<evidence type="ECO:0000313" key="3">
    <source>
        <dbReference type="Proteomes" id="UP000036947"/>
    </source>
</evidence>
<dbReference type="Proteomes" id="UP000036947">
    <property type="component" value="Unassembled WGS sequence"/>
</dbReference>
<sequence length="514" mass="58319">PRHSSHVDREASSYERGYLGVTDGRAALVYPKRRLEARSLRRYILWQLYGFIEQATSPQQCSSGFGFITSASVIRRRAGSIQQDFDLNAGGSYTVLPANVPGQSLAVAVPSRLYYTKTLEKPLAGIRLSVKGIFHVKDLKINGNRAWYGFHPAANPSRRRLLRPVVVVRRSAASEAAYPWFDLALGSDTGRSIGTVWERAKYRIALELELASSQADRYRSWIGFLGRQMPLAPEFDTAGRLTRDPALWTRTAEALYGANRTMTGSYPSSILTMGFPNQAKSDFDTLLLGFLEKMTKQSVVCRRRTFNVITAWAASRPNGPPSVSLINYTYEILSAKEQARRTLGDDWPRKSRRPRNIRVVQQQGSPPRRRVMLEAPARVRSFRGRWRPSTATHTHWSFIVFSTSRMSVMSEAWTWRRRLDRWRRFGGDEPHRLPAGDGLHGSHGLRRDAVFFDRSAASEGHRQRHEEQHSRRGDSAVGSVELASHKRDNLSRIRVYPMHAVTCVLMHVVGFRPN</sequence>
<accession>A0A0L0N4V1</accession>
<feature type="non-terminal residue" evidence="2">
    <location>
        <position position="1"/>
    </location>
</feature>
<keyword evidence="3" id="KW-1185">Reference proteome</keyword>
<comment type="caution">
    <text evidence="2">The sequence shown here is derived from an EMBL/GenBank/DDBJ whole genome shotgun (WGS) entry which is preliminary data.</text>
</comment>
<dbReference type="OrthoDB" id="5423360at2759"/>
<protein>
    <submittedName>
        <fullName evidence="2">Uncharacterized protein</fullName>
    </submittedName>
</protein>
<name>A0A0L0N4V1_TOLOC</name>
<organism evidence="2 3">
    <name type="scientific">Tolypocladium ophioglossoides (strain CBS 100239)</name>
    <name type="common">Snaketongue truffleclub</name>
    <name type="synonym">Elaphocordyceps ophioglossoides</name>
    <dbReference type="NCBI Taxonomy" id="1163406"/>
    <lineage>
        <taxon>Eukaryota</taxon>
        <taxon>Fungi</taxon>
        <taxon>Dikarya</taxon>
        <taxon>Ascomycota</taxon>
        <taxon>Pezizomycotina</taxon>
        <taxon>Sordariomycetes</taxon>
        <taxon>Hypocreomycetidae</taxon>
        <taxon>Hypocreales</taxon>
        <taxon>Ophiocordycipitaceae</taxon>
        <taxon>Tolypocladium</taxon>
    </lineage>
</organism>
<reference evidence="2 3" key="1">
    <citation type="journal article" date="2015" name="BMC Genomics">
        <title>The genome of the truffle-parasite Tolypocladium ophioglossoides and the evolution of antifungal peptaibiotics.</title>
        <authorList>
            <person name="Quandt C.A."/>
            <person name="Bushley K.E."/>
            <person name="Spatafora J.W."/>
        </authorList>
    </citation>
    <scope>NUCLEOTIDE SEQUENCE [LARGE SCALE GENOMIC DNA]</scope>
    <source>
        <strain evidence="2 3">CBS 100239</strain>
    </source>
</reference>